<evidence type="ECO:0000256" key="1">
    <source>
        <dbReference type="SAM" id="SignalP"/>
    </source>
</evidence>
<name>A0A1X7VUS1_AMPQE</name>
<keyword evidence="1" id="KW-0732">Signal</keyword>
<feature type="signal peptide" evidence="1">
    <location>
        <begin position="1"/>
        <end position="19"/>
    </location>
</feature>
<organism evidence="2">
    <name type="scientific">Amphimedon queenslandica</name>
    <name type="common">Sponge</name>
    <dbReference type="NCBI Taxonomy" id="400682"/>
    <lineage>
        <taxon>Eukaryota</taxon>
        <taxon>Metazoa</taxon>
        <taxon>Porifera</taxon>
        <taxon>Demospongiae</taxon>
        <taxon>Heteroscleromorpha</taxon>
        <taxon>Haplosclerida</taxon>
        <taxon>Niphatidae</taxon>
        <taxon>Amphimedon</taxon>
    </lineage>
</organism>
<proteinExistence type="predicted"/>
<accession>A0A1X7VUS1</accession>
<protein>
    <submittedName>
        <fullName evidence="2">Uncharacterized protein</fullName>
    </submittedName>
</protein>
<dbReference type="AlphaFoldDB" id="A0A1X7VUS1"/>
<feature type="chain" id="PRO_5013072893" evidence="1">
    <location>
        <begin position="20"/>
        <end position="170"/>
    </location>
</feature>
<dbReference type="InParanoid" id="A0A1X7VUS1"/>
<evidence type="ECO:0000313" key="2">
    <source>
        <dbReference type="EnsemblMetazoa" id="Aqu2.1.44092_001"/>
    </source>
</evidence>
<sequence length="170" mass="18526">MKLIFLTASVLFLITLTKASELEGFEDFEERNDIDQSEADDALAPKAAATSLCSIDMKALNAVINKAIDSKFQNQPGMGNESDFQLWTDVARNLNIQKINGGTLQAEGKILEKIAIGSGTAAKNGAYLAYRPKYNADHKTGLAGGHIYKPREAIPMCQVSDSSYMQQVHI</sequence>
<dbReference type="EnsemblMetazoa" id="Aqu2.1.44092_001">
    <property type="protein sequence ID" value="Aqu2.1.44092_001"/>
    <property type="gene ID" value="Aqu2.1.44092"/>
</dbReference>
<reference evidence="2" key="1">
    <citation type="submission" date="2017-05" db="UniProtKB">
        <authorList>
            <consortium name="EnsemblMetazoa"/>
        </authorList>
    </citation>
    <scope>IDENTIFICATION</scope>
</reference>